<protein>
    <recommendedName>
        <fullName evidence="18">CFEM domain-containing protein</fullName>
    </recommendedName>
</protein>
<evidence type="ECO:0000256" key="4">
    <source>
        <dbReference type="ARBA" id="ARBA00010031"/>
    </source>
</evidence>
<evidence type="ECO:0000256" key="9">
    <source>
        <dbReference type="ARBA" id="ARBA00022989"/>
    </source>
</evidence>
<dbReference type="InterPro" id="IPR008427">
    <property type="entry name" value="Extracellular_membr_CFEM_dom"/>
</dbReference>
<accession>A0ABQ0CG06</accession>
<dbReference type="PANTHER" id="PTHR33048:SF143">
    <property type="entry name" value="EXTRACELLULAR MEMBRANE PROTEIN CFEM DOMAIN-CONTAINING PROTEIN-RELATED"/>
    <property type="match status" value="1"/>
</dbReference>
<evidence type="ECO:0000256" key="3">
    <source>
        <dbReference type="ARBA" id="ARBA00004613"/>
    </source>
</evidence>
<evidence type="ECO:0000256" key="11">
    <source>
        <dbReference type="ARBA" id="ARBA00023157"/>
    </source>
</evidence>
<dbReference type="InterPro" id="IPR052337">
    <property type="entry name" value="SAT4-like"/>
</dbReference>
<evidence type="ECO:0000256" key="5">
    <source>
        <dbReference type="ARBA" id="ARBA00022525"/>
    </source>
</evidence>
<comment type="similarity">
    <text evidence="4">Belongs to the RBT5 family.</text>
</comment>
<feature type="binding site" description="axial binding residue" evidence="14">
    <location>
        <position position="56"/>
    </location>
    <ligand>
        <name>heme</name>
        <dbReference type="ChEBI" id="CHEBI:30413"/>
    </ligand>
    <ligandPart>
        <name>Fe</name>
        <dbReference type="ChEBI" id="CHEBI:18248"/>
    </ligandPart>
</feature>
<keyword evidence="6" id="KW-0325">Glycoprotein</keyword>
<evidence type="ECO:0000256" key="6">
    <source>
        <dbReference type="ARBA" id="ARBA00022622"/>
    </source>
</evidence>
<dbReference type="SMART" id="SM00747">
    <property type="entry name" value="CFEM"/>
    <property type="match status" value="1"/>
</dbReference>
<feature type="disulfide bond" evidence="14">
    <location>
        <begin position="38"/>
        <end position="78"/>
    </location>
</feature>
<feature type="disulfide bond" evidence="14">
    <location>
        <begin position="42"/>
        <end position="73"/>
    </location>
</feature>
<evidence type="ECO:0000256" key="8">
    <source>
        <dbReference type="ARBA" id="ARBA00022729"/>
    </source>
</evidence>
<keyword evidence="20" id="KW-1185">Reference proteome</keyword>
<feature type="transmembrane region" description="Helical" evidence="16">
    <location>
        <begin position="181"/>
        <end position="205"/>
    </location>
</feature>
<name>A0ABQ0CG06_9HYPO</name>
<evidence type="ECO:0000256" key="14">
    <source>
        <dbReference type="PROSITE-ProRule" id="PRU01356"/>
    </source>
</evidence>
<evidence type="ECO:0000256" key="16">
    <source>
        <dbReference type="SAM" id="Phobius"/>
    </source>
</evidence>
<feature type="transmembrane region" description="Helical" evidence="16">
    <location>
        <begin position="298"/>
        <end position="318"/>
    </location>
</feature>
<gene>
    <name evidence="19" type="primary">g814</name>
    <name evidence="19" type="ORF">EsDP_00000814</name>
</gene>
<keyword evidence="14" id="KW-0408">Iron</keyword>
<sequence>MKPSTWFGLLCSAVVPTVAKPTESSSFLTNVVSKLPSCAVTCFNQSSTATKCQPSDASCLCADQHLLDAVTACVLEACTAKESILFMKITSEGCHAPIRDRTRDWIIVSNTLAVISGLFMIQRFGFKLWVKQDLGWDDWSALATIVSGTPSTVINTCGVAANGLGRDVWTLDFSKLYNFSMYFFIIDVLYFLQIALVKLAMLFFFLRVFPARDVRRLLWGTVAFTAVYAIVFFCVGLFSCKPVSYFWTRWDQGQGGTCLDISALAWSNAAIGIALDFWILAIPLWQLKGLKMHWKKKLSVGAMLLLGTFVTLVSILRLRSIVRFGANSINPTWDFFEVSVWSCTEVNVGIWCVCLPSFRQFIVHLFPSLGGSIARSSANYGSSSNRANDKNFQNRSLGPSATVTSQFDRKHTRSDTERYQIAYQKSYAVEISDADEVALVQLGDRQ</sequence>
<keyword evidence="8 17" id="KW-0732">Signal</keyword>
<keyword evidence="11 14" id="KW-1015">Disulfide bond</keyword>
<comment type="similarity">
    <text evidence="13">Belongs to the SAT4 family.</text>
</comment>
<keyword evidence="5" id="KW-0964">Secreted</keyword>
<keyword evidence="10 16" id="KW-0472">Membrane</keyword>
<feature type="disulfide bond" evidence="14">
    <location>
        <begin position="52"/>
        <end position="59"/>
    </location>
</feature>
<dbReference type="InterPro" id="IPR049326">
    <property type="entry name" value="Rhodopsin_dom_fungi"/>
</dbReference>
<evidence type="ECO:0000256" key="15">
    <source>
        <dbReference type="SAM" id="MobiDB-lite"/>
    </source>
</evidence>
<evidence type="ECO:0000256" key="12">
    <source>
        <dbReference type="ARBA" id="ARBA00023288"/>
    </source>
</evidence>
<reference evidence="20" key="1">
    <citation type="submission" date="2024-06" db="EMBL/GenBank/DDBJ databases">
        <title>Draft Genome Sequences of Epichloe bromicola Strains Isolated from Elymus ciliaris.</title>
        <authorList>
            <consortium name="Epichloe bromicola genome sequencing consortium"/>
            <person name="Miura A."/>
            <person name="Imano S."/>
            <person name="Ashida A."/>
            <person name="Sato I."/>
            <person name="Chiba S."/>
            <person name="Tanaka A."/>
            <person name="Camagna M."/>
            <person name="Takemoto D."/>
        </authorList>
    </citation>
    <scope>NUCLEOTIDE SEQUENCE [LARGE SCALE GENOMIC DNA]</scope>
    <source>
        <strain evidence="20">DP</strain>
    </source>
</reference>
<evidence type="ECO:0000256" key="10">
    <source>
        <dbReference type="ARBA" id="ARBA00023136"/>
    </source>
</evidence>
<keyword evidence="14" id="KW-0349">Heme</keyword>
<evidence type="ECO:0000313" key="20">
    <source>
        <dbReference type="Proteomes" id="UP001562357"/>
    </source>
</evidence>
<dbReference type="EMBL" id="BAAFGZ010000016">
    <property type="protein sequence ID" value="GAB0132374.1"/>
    <property type="molecule type" value="Genomic_DNA"/>
</dbReference>
<evidence type="ECO:0000256" key="7">
    <source>
        <dbReference type="ARBA" id="ARBA00022692"/>
    </source>
</evidence>
<comment type="caution">
    <text evidence="19">The sequence shown here is derived from an EMBL/GenBank/DDBJ whole genome shotgun (WGS) entry which is preliminary data.</text>
</comment>
<feature type="region of interest" description="Disordered" evidence="15">
    <location>
        <begin position="384"/>
        <end position="411"/>
    </location>
</feature>
<evidence type="ECO:0000256" key="17">
    <source>
        <dbReference type="SAM" id="SignalP"/>
    </source>
</evidence>
<keyword evidence="6" id="KW-0336">GPI-anchor</keyword>
<feature type="chain" id="PRO_5045637418" description="CFEM domain-containing protein" evidence="17">
    <location>
        <begin position="20"/>
        <end position="446"/>
    </location>
</feature>
<organism evidence="19 20">
    <name type="scientific">Epichloe bromicola</name>
    <dbReference type="NCBI Taxonomy" id="79588"/>
    <lineage>
        <taxon>Eukaryota</taxon>
        <taxon>Fungi</taxon>
        <taxon>Dikarya</taxon>
        <taxon>Ascomycota</taxon>
        <taxon>Pezizomycotina</taxon>
        <taxon>Sordariomycetes</taxon>
        <taxon>Hypocreomycetidae</taxon>
        <taxon>Hypocreales</taxon>
        <taxon>Clavicipitaceae</taxon>
        <taxon>Epichloe</taxon>
    </lineage>
</organism>
<dbReference type="PANTHER" id="PTHR33048">
    <property type="entry name" value="PTH11-LIKE INTEGRAL MEMBRANE PROTEIN (AFU_ORTHOLOGUE AFUA_5G11245)"/>
    <property type="match status" value="1"/>
</dbReference>
<keyword evidence="14" id="KW-0479">Metal-binding</keyword>
<feature type="transmembrane region" description="Helical" evidence="16">
    <location>
        <begin position="105"/>
        <end position="126"/>
    </location>
</feature>
<evidence type="ECO:0000256" key="13">
    <source>
        <dbReference type="ARBA" id="ARBA00038359"/>
    </source>
</evidence>
<keyword evidence="12" id="KW-0449">Lipoprotein</keyword>
<evidence type="ECO:0000256" key="2">
    <source>
        <dbReference type="ARBA" id="ARBA00004589"/>
    </source>
</evidence>
<evidence type="ECO:0000256" key="1">
    <source>
        <dbReference type="ARBA" id="ARBA00004141"/>
    </source>
</evidence>
<feature type="compositionally biased region" description="Polar residues" evidence="15">
    <location>
        <begin position="384"/>
        <end position="406"/>
    </location>
</feature>
<dbReference type="Pfam" id="PF05730">
    <property type="entry name" value="CFEM"/>
    <property type="match status" value="1"/>
</dbReference>
<dbReference type="Proteomes" id="UP001562357">
    <property type="component" value="Unassembled WGS sequence"/>
</dbReference>
<keyword evidence="7 16" id="KW-0812">Transmembrane</keyword>
<feature type="signal peptide" evidence="17">
    <location>
        <begin position="1"/>
        <end position="19"/>
    </location>
</feature>
<keyword evidence="9 16" id="KW-1133">Transmembrane helix</keyword>
<evidence type="ECO:0000313" key="19">
    <source>
        <dbReference type="EMBL" id="GAB0132374.1"/>
    </source>
</evidence>
<feature type="transmembrane region" description="Helical" evidence="16">
    <location>
        <begin position="263"/>
        <end position="286"/>
    </location>
</feature>
<feature type="domain" description="CFEM" evidence="18">
    <location>
        <begin position="10"/>
        <end position="122"/>
    </location>
</feature>
<feature type="transmembrane region" description="Helical" evidence="16">
    <location>
        <begin position="217"/>
        <end position="238"/>
    </location>
</feature>
<proteinExistence type="inferred from homology"/>
<dbReference type="PROSITE" id="PS52012">
    <property type="entry name" value="CFEM"/>
    <property type="match status" value="1"/>
</dbReference>
<feature type="disulfide bond" evidence="14">
    <location>
        <begin position="61"/>
        <end position="94"/>
    </location>
</feature>
<evidence type="ECO:0000259" key="18">
    <source>
        <dbReference type="PROSITE" id="PS52012"/>
    </source>
</evidence>
<dbReference type="Pfam" id="PF20684">
    <property type="entry name" value="Fung_rhodopsin"/>
    <property type="match status" value="1"/>
</dbReference>
<comment type="subcellular location">
    <subcellularLocation>
        <location evidence="2">Membrane</location>
        <topology evidence="2">Lipid-anchor</topology>
        <topology evidence="2">GPI-anchor</topology>
    </subcellularLocation>
    <subcellularLocation>
        <location evidence="1">Membrane</location>
        <topology evidence="1">Multi-pass membrane protein</topology>
    </subcellularLocation>
    <subcellularLocation>
        <location evidence="3">Secreted</location>
    </subcellularLocation>
</comment>